<comment type="similarity">
    <text evidence="1">Belongs to the acyl coenzyme A hydrolase family.</text>
</comment>
<dbReference type="GO" id="GO:0052816">
    <property type="term" value="F:long-chain fatty acyl-CoA hydrolase activity"/>
    <property type="evidence" value="ECO:0007669"/>
    <property type="project" value="TreeGrafter"/>
</dbReference>
<evidence type="ECO:0000313" key="6">
    <source>
        <dbReference type="Proteomes" id="UP000176951"/>
    </source>
</evidence>
<dbReference type="GO" id="GO:0005829">
    <property type="term" value="C:cytosol"/>
    <property type="evidence" value="ECO:0007669"/>
    <property type="project" value="TreeGrafter"/>
</dbReference>
<accession>A0A1G2PVM7</accession>
<evidence type="ECO:0000259" key="4">
    <source>
        <dbReference type="PROSITE" id="PS51770"/>
    </source>
</evidence>
<evidence type="ECO:0000256" key="1">
    <source>
        <dbReference type="ARBA" id="ARBA00010458"/>
    </source>
</evidence>
<dbReference type="PANTHER" id="PTHR11049:SF16">
    <property type="entry name" value="PROTEIN VDLD"/>
    <property type="match status" value="1"/>
</dbReference>
<evidence type="ECO:0000256" key="3">
    <source>
        <dbReference type="PROSITE-ProRule" id="PRU01106"/>
    </source>
</evidence>
<dbReference type="EMBL" id="MHSW01000019">
    <property type="protein sequence ID" value="OHA51681.1"/>
    <property type="molecule type" value="Genomic_DNA"/>
</dbReference>
<protein>
    <recommendedName>
        <fullName evidence="4">HotDog ACOT-type domain-containing protein</fullName>
    </recommendedName>
</protein>
<dbReference type="Proteomes" id="UP000176951">
    <property type="component" value="Unassembled WGS sequence"/>
</dbReference>
<organism evidence="5 6">
    <name type="scientific">Candidatus Terrybacteria bacterium RIFCSPLOWO2_01_FULL_40_23</name>
    <dbReference type="NCBI Taxonomy" id="1802366"/>
    <lineage>
        <taxon>Bacteria</taxon>
        <taxon>Candidatus Terryibacteriota</taxon>
    </lineage>
</organism>
<dbReference type="CDD" id="cd03442">
    <property type="entry name" value="BFIT_BACH"/>
    <property type="match status" value="1"/>
</dbReference>
<dbReference type="InterPro" id="IPR040170">
    <property type="entry name" value="Cytosol_ACT"/>
</dbReference>
<dbReference type="SUPFAM" id="SSF54637">
    <property type="entry name" value="Thioesterase/thiol ester dehydrase-isomerase"/>
    <property type="match status" value="1"/>
</dbReference>
<proteinExistence type="inferred from homology"/>
<dbReference type="Pfam" id="PF03061">
    <property type="entry name" value="4HBT"/>
    <property type="match status" value="1"/>
</dbReference>
<dbReference type="GO" id="GO:0006637">
    <property type="term" value="P:acyl-CoA metabolic process"/>
    <property type="evidence" value="ECO:0007669"/>
    <property type="project" value="TreeGrafter"/>
</dbReference>
<feature type="domain" description="HotDog ACOT-type" evidence="4">
    <location>
        <begin position="18"/>
        <end position="130"/>
    </location>
</feature>
<name>A0A1G2PVM7_9BACT</name>
<comment type="caution">
    <text evidence="5">The sequence shown here is derived from an EMBL/GenBank/DDBJ whole genome shotgun (WGS) entry which is preliminary data.</text>
</comment>
<dbReference type="Gene3D" id="3.10.129.10">
    <property type="entry name" value="Hotdog Thioesterase"/>
    <property type="match status" value="1"/>
</dbReference>
<dbReference type="InterPro" id="IPR006683">
    <property type="entry name" value="Thioestr_dom"/>
</dbReference>
<keyword evidence="2 3" id="KW-0378">Hydrolase</keyword>
<evidence type="ECO:0000313" key="5">
    <source>
        <dbReference type="EMBL" id="OHA51681.1"/>
    </source>
</evidence>
<sequence>MLSKGVFVYSKTPGKPPSASALRKTYQVMRSDLNIKGTLYGGRMMYLLDEIAATIAEKHTEKVCATLLVDQLKFIAPAYRDDFLIFEGAVNRAWNSSVEIGIKVSAHAPKTRKLCHIVSAYFTFVAVDESGRPVSVPPLTPVTQAEHKRYLKADERRAQRLAGNKK</sequence>
<dbReference type="InterPro" id="IPR029069">
    <property type="entry name" value="HotDog_dom_sf"/>
</dbReference>
<dbReference type="AlphaFoldDB" id="A0A1G2PVM7"/>
<dbReference type="PANTHER" id="PTHR11049">
    <property type="entry name" value="ACYL COENZYME A THIOESTER HYDROLASE"/>
    <property type="match status" value="1"/>
</dbReference>
<dbReference type="PROSITE" id="PS51770">
    <property type="entry name" value="HOTDOG_ACOT"/>
    <property type="match status" value="1"/>
</dbReference>
<reference evidence="5 6" key="1">
    <citation type="journal article" date="2016" name="Nat. Commun.">
        <title>Thousands of microbial genomes shed light on interconnected biogeochemical processes in an aquifer system.</title>
        <authorList>
            <person name="Anantharaman K."/>
            <person name="Brown C.T."/>
            <person name="Hug L.A."/>
            <person name="Sharon I."/>
            <person name="Castelle C.J."/>
            <person name="Probst A.J."/>
            <person name="Thomas B.C."/>
            <person name="Singh A."/>
            <person name="Wilkins M.J."/>
            <person name="Karaoz U."/>
            <person name="Brodie E.L."/>
            <person name="Williams K.H."/>
            <person name="Hubbard S.S."/>
            <person name="Banfield J.F."/>
        </authorList>
    </citation>
    <scope>NUCLEOTIDE SEQUENCE [LARGE SCALE GENOMIC DNA]</scope>
</reference>
<evidence type="ECO:0000256" key="2">
    <source>
        <dbReference type="ARBA" id="ARBA00022801"/>
    </source>
</evidence>
<gene>
    <name evidence="5" type="ORF">A3A97_00540</name>
</gene>
<dbReference type="InterPro" id="IPR033120">
    <property type="entry name" value="HOTDOG_ACOT"/>
</dbReference>